<dbReference type="Gene3D" id="3.40.30.10">
    <property type="entry name" value="Glutaredoxin"/>
    <property type="match status" value="1"/>
</dbReference>
<comment type="subcellular location">
    <subcellularLocation>
        <location evidence="1">Cell envelope</location>
    </subcellularLocation>
</comment>
<comment type="caution">
    <text evidence="6">The sequence shown here is derived from an EMBL/GenBank/DDBJ whole genome shotgun (WGS) entry which is preliminary data.</text>
</comment>
<organism evidence="6 7">
    <name type="scientific">Butyricimonas virosa</name>
    <dbReference type="NCBI Taxonomy" id="544645"/>
    <lineage>
        <taxon>Bacteria</taxon>
        <taxon>Pseudomonadati</taxon>
        <taxon>Bacteroidota</taxon>
        <taxon>Bacteroidia</taxon>
        <taxon>Bacteroidales</taxon>
        <taxon>Odoribacteraceae</taxon>
        <taxon>Butyricimonas</taxon>
    </lineage>
</organism>
<dbReference type="GO" id="GO:0030313">
    <property type="term" value="C:cell envelope"/>
    <property type="evidence" value="ECO:0007669"/>
    <property type="project" value="UniProtKB-SubCell"/>
</dbReference>
<reference evidence="6 7" key="1">
    <citation type="submission" date="2018-08" db="EMBL/GenBank/DDBJ databases">
        <title>A genome reference for cultivated species of the human gut microbiota.</title>
        <authorList>
            <person name="Zou Y."/>
            <person name="Xue W."/>
            <person name="Luo G."/>
        </authorList>
    </citation>
    <scope>NUCLEOTIDE SEQUENCE [LARGE SCALE GENOMIC DNA]</scope>
    <source>
        <strain evidence="6 7">AF14-49</strain>
    </source>
</reference>
<dbReference type="CDD" id="cd02966">
    <property type="entry name" value="TlpA_like_family"/>
    <property type="match status" value="1"/>
</dbReference>
<dbReference type="RefSeq" id="WP_118260919.1">
    <property type="nucleotide sequence ID" value="NZ_CALBWO010000046.1"/>
</dbReference>
<dbReference type="AlphaFoldDB" id="A0A412WY86"/>
<dbReference type="GO" id="GO:0017004">
    <property type="term" value="P:cytochrome complex assembly"/>
    <property type="evidence" value="ECO:0007669"/>
    <property type="project" value="UniProtKB-KW"/>
</dbReference>
<dbReference type="PROSITE" id="PS51352">
    <property type="entry name" value="THIOREDOXIN_2"/>
    <property type="match status" value="1"/>
</dbReference>
<evidence type="ECO:0000256" key="1">
    <source>
        <dbReference type="ARBA" id="ARBA00004196"/>
    </source>
</evidence>
<name>A0A412WY86_9BACT</name>
<keyword evidence="2" id="KW-0201">Cytochrome c-type biogenesis</keyword>
<dbReference type="PANTHER" id="PTHR42852">
    <property type="entry name" value="THIOL:DISULFIDE INTERCHANGE PROTEIN DSBE"/>
    <property type="match status" value="1"/>
</dbReference>
<dbReference type="InterPro" id="IPR050553">
    <property type="entry name" value="Thioredoxin_ResA/DsbE_sf"/>
</dbReference>
<gene>
    <name evidence="6" type="ORF">DWW18_13345</name>
</gene>
<dbReference type="PANTHER" id="PTHR42852:SF6">
    <property type="entry name" value="THIOL:DISULFIDE INTERCHANGE PROTEIN DSBE"/>
    <property type="match status" value="1"/>
</dbReference>
<dbReference type="STRING" id="1121130.GCA_000519105_01525"/>
<dbReference type="InterPro" id="IPR036249">
    <property type="entry name" value="Thioredoxin-like_sf"/>
</dbReference>
<keyword evidence="4" id="KW-0676">Redox-active center</keyword>
<dbReference type="EMBL" id="QRZA01000019">
    <property type="protein sequence ID" value="RGV32573.1"/>
    <property type="molecule type" value="Genomic_DNA"/>
</dbReference>
<evidence type="ECO:0000313" key="6">
    <source>
        <dbReference type="EMBL" id="RGV32573.1"/>
    </source>
</evidence>
<proteinExistence type="predicted"/>
<keyword evidence="3" id="KW-1015">Disulfide bond</keyword>
<evidence type="ECO:0000256" key="4">
    <source>
        <dbReference type="ARBA" id="ARBA00023284"/>
    </source>
</evidence>
<sequence>MNYLKLAFLVLFVIPSVVMGQKVINSNFLGNWANSGTGAWEYGFYEDGAVAFSDFWKYKRVGFGKKRMEVVLENGNQTIELKIKQGKNGNISIARDGAKGEVFRPCDGKDFVAWVGDDTVSFSRPLVITDTVTIRGYIRNLDKVILPALRGYTFTCSYNGLLEEDDGEIVVPVDSSGRFTLRFTVSAPQRVGLAWGRMWKNIIVEPGETVLLYADASDWKAVPNVSKEEMINGKKDVLFMGKNARFHQEYTCFPYPLWMRDMYELREIAHSDMEFLRLAEADYLKSVVCFDSICGKYPNLSKRCKVAIENEWKYRFAATLMQNRFNLGRRQKFEPEYMEYVDSHFSVNEPLCYFITQHFSTFLRDYTSYVDHQKFRYVDGVGVVYIPDDRFYEALRRLKEGGRFEELTTEDIAICENINRKILDLSRRQTTDTSAFQTVVADKSMLYGKVNAYRSVPEVREQEEVITREYELLLYDTLVPDLLLKELCYAQLFMTGMEYDHKPLLPGMMKLADARISNPILNRKVKQASAVYQKIADKKLAYEASLIDVGQFSHISDADSLWQALIEPYRGNVILFDFWGSWCEPCKDMLALMGDIEKVFENEKVIFMYFAYSSPEETWKNVIKEFDLTGKNIVHYNLPPLQQQMIIEKMEVRGYPTYKIIDKAGNVTSRVLRYPLRPQSVINEIKAELERE</sequence>
<evidence type="ECO:0000256" key="2">
    <source>
        <dbReference type="ARBA" id="ARBA00022748"/>
    </source>
</evidence>
<dbReference type="SUPFAM" id="SSF52833">
    <property type="entry name" value="Thioredoxin-like"/>
    <property type="match status" value="1"/>
</dbReference>
<dbReference type="InterPro" id="IPR012336">
    <property type="entry name" value="Thioredoxin-like_fold"/>
</dbReference>
<feature type="domain" description="Thioredoxin" evidence="5">
    <location>
        <begin position="533"/>
        <end position="692"/>
    </location>
</feature>
<evidence type="ECO:0000259" key="5">
    <source>
        <dbReference type="PROSITE" id="PS51352"/>
    </source>
</evidence>
<accession>A0A412WY86</accession>
<dbReference type="Pfam" id="PF13905">
    <property type="entry name" value="Thioredoxin_8"/>
    <property type="match status" value="1"/>
</dbReference>
<protein>
    <submittedName>
        <fullName evidence="6">TlpA family protein disulfide reductase</fullName>
    </submittedName>
</protein>
<evidence type="ECO:0000313" key="7">
    <source>
        <dbReference type="Proteomes" id="UP000283589"/>
    </source>
</evidence>
<dbReference type="InterPro" id="IPR013766">
    <property type="entry name" value="Thioredoxin_domain"/>
</dbReference>
<evidence type="ECO:0000256" key="3">
    <source>
        <dbReference type="ARBA" id="ARBA00023157"/>
    </source>
</evidence>
<dbReference type="Proteomes" id="UP000283589">
    <property type="component" value="Unassembled WGS sequence"/>
</dbReference>